<protein>
    <submittedName>
        <fullName evidence="3">SRPBCC domain-containing protein</fullName>
    </submittedName>
</protein>
<comment type="similarity">
    <text evidence="1">Belongs to the AHA1 family.</text>
</comment>
<comment type="caution">
    <text evidence="3">The sequence shown here is derived from an EMBL/GenBank/DDBJ whole genome shotgun (WGS) entry which is preliminary data.</text>
</comment>
<proteinExistence type="inferred from homology"/>
<keyword evidence="4" id="KW-1185">Reference proteome</keyword>
<dbReference type="RefSeq" id="WP_114645873.1">
    <property type="nucleotide sequence ID" value="NZ_QQNH01000010.1"/>
</dbReference>
<name>A0A369W2K2_9HYPH</name>
<dbReference type="InterPro" id="IPR013538">
    <property type="entry name" value="ASHA1/2-like_C"/>
</dbReference>
<dbReference type="CDD" id="cd07814">
    <property type="entry name" value="SRPBCC_CalC_Aha1-like"/>
    <property type="match status" value="1"/>
</dbReference>
<feature type="domain" description="Activator of Hsp90 ATPase homologue 1/2-like C-terminal" evidence="2">
    <location>
        <begin position="15"/>
        <end position="144"/>
    </location>
</feature>
<sequence>MSNNHSVSIVRTFEAPAEDVYAAWTDPDRLGTWVGQVERADVRVGGSYRFVNDDGEGGTFVHEGRYLELIADRKIVMTFGAAQIAPQDNPYTNETITIQLRPLDANRTELTFTNAWEGEAMDDEGIEATRQGWTAWLDLLAEALA</sequence>
<dbReference type="EMBL" id="QQNH01000010">
    <property type="protein sequence ID" value="RDE08906.1"/>
    <property type="molecule type" value="Genomic_DNA"/>
</dbReference>
<dbReference type="Gene3D" id="3.30.530.20">
    <property type="match status" value="1"/>
</dbReference>
<evidence type="ECO:0000256" key="1">
    <source>
        <dbReference type="ARBA" id="ARBA00006817"/>
    </source>
</evidence>
<gene>
    <name evidence="3" type="ORF">DVH29_09140</name>
</gene>
<organism evidence="3 4">
    <name type="scientific">Pelagibacterium lacus</name>
    <dbReference type="NCBI Taxonomy" id="2282655"/>
    <lineage>
        <taxon>Bacteria</taxon>
        <taxon>Pseudomonadati</taxon>
        <taxon>Pseudomonadota</taxon>
        <taxon>Alphaproteobacteria</taxon>
        <taxon>Hyphomicrobiales</taxon>
        <taxon>Devosiaceae</taxon>
        <taxon>Pelagibacterium</taxon>
    </lineage>
</organism>
<evidence type="ECO:0000313" key="4">
    <source>
        <dbReference type="Proteomes" id="UP000253759"/>
    </source>
</evidence>
<evidence type="ECO:0000259" key="2">
    <source>
        <dbReference type="Pfam" id="PF08327"/>
    </source>
</evidence>
<dbReference type="Pfam" id="PF08327">
    <property type="entry name" value="AHSA1"/>
    <property type="match status" value="1"/>
</dbReference>
<dbReference type="OrthoDB" id="9805228at2"/>
<dbReference type="Proteomes" id="UP000253759">
    <property type="component" value="Unassembled WGS sequence"/>
</dbReference>
<evidence type="ECO:0000313" key="3">
    <source>
        <dbReference type="EMBL" id="RDE08906.1"/>
    </source>
</evidence>
<dbReference type="SUPFAM" id="SSF55961">
    <property type="entry name" value="Bet v1-like"/>
    <property type="match status" value="1"/>
</dbReference>
<dbReference type="InterPro" id="IPR023393">
    <property type="entry name" value="START-like_dom_sf"/>
</dbReference>
<reference evidence="4" key="1">
    <citation type="submission" date="2018-07" db="EMBL/GenBank/DDBJ databases">
        <authorList>
            <person name="Liu B.-T."/>
            <person name="Du Z."/>
        </authorList>
    </citation>
    <scope>NUCLEOTIDE SEQUENCE [LARGE SCALE GENOMIC DNA]</scope>
    <source>
        <strain evidence="4">XYN52</strain>
    </source>
</reference>
<dbReference type="AlphaFoldDB" id="A0A369W2K2"/>
<accession>A0A369W2K2</accession>